<comment type="caution">
    <text evidence="1">The sequence shown here is derived from an EMBL/GenBank/DDBJ whole genome shotgun (WGS) entry which is preliminary data.</text>
</comment>
<evidence type="ECO:0000313" key="1">
    <source>
        <dbReference type="EMBL" id="KAK9271313.1"/>
    </source>
</evidence>
<dbReference type="PANTHER" id="PTHR46250:SF15">
    <property type="entry name" value="OS01G0523800 PROTEIN"/>
    <property type="match status" value="1"/>
</dbReference>
<reference evidence="1 2" key="1">
    <citation type="journal article" date="2024" name="Plant J.">
        <title>Genome sequences and population genomics reveal climatic adaptation and genomic divergence between two closely related sweetgum species.</title>
        <authorList>
            <person name="Xu W.Q."/>
            <person name="Ren C.Q."/>
            <person name="Zhang X.Y."/>
            <person name="Comes H.P."/>
            <person name="Liu X.H."/>
            <person name="Li Y.G."/>
            <person name="Kettle C.J."/>
            <person name="Jalonen R."/>
            <person name="Gaisberger H."/>
            <person name="Ma Y.Z."/>
            <person name="Qiu Y.X."/>
        </authorList>
    </citation>
    <scope>NUCLEOTIDE SEQUENCE [LARGE SCALE GENOMIC DNA]</scope>
    <source>
        <strain evidence="1">Hangzhou</strain>
    </source>
</reference>
<organism evidence="1 2">
    <name type="scientific">Liquidambar formosana</name>
    <name type="common">Formosan gum</name>
    <dbReference type="NCBI Taxonomy" id="63359"/>
    <lineage>
        <taxon>Eukaryota</taxon>
        <taxon>Viridiplantae</taxon>
        <taxon>Streptophyta</taxon>
        <taxon>Embryophyta</taxon>
        <taxon>Tracheophyta</taxon>
        <taxon>Spermatophyta</taxon>
        <taxon>Magnoliopsida</taxon>
        <taxon>eudicotyledons</taxon>
        <taxon>Gunneridae</taxon>
        <taxon>Pentapetalae</taxon>
        <taxon>Saxifragales</taxon>
        <taxon>Altingiaceae</taxon>
        <taxon>Liquidambar</taxon>
    </lineage>
</organism>
<sequence>MASTSRDKDSIASTPARNLKHQWTPVEDEKLVKSLYELYTMGTWKCDTSFKFSYFLQVEKILAQKIPGFGVRATLHIESHVKTLKKQTMAIANMFTIGSGFSRNNEDKMVQAEKSVFNLWVKTHPAAKGLRNKPFPHYDTLLEIFGKDRANALGATPTQRRKQVKQLLPMNSMQVLNLMMGLNGKDISSDSYMVTVFLNLPNDKRKEMVFEVLKDVTIRVELRRLIYED</sequence>
<protein>
    <submittedName>
        <fullName evidence="1">Uncharacterized protein</fullName>
    </submittedName>
</protein>
<name>A0AAP0NEK2_LIQFO</name>
<dbReference type="AlphaFoldDB" id="A0AAP0NEK2"/>
<gene>
    <name evidence="1" type="ORF">L1049_026903</name>
</gene>
<dbReference type="EMBL" id="JBBPBK010000014">
    <property type="protein sequence ID" value="KAK9271313.1"/>
    <property type="molecule type" value="Genomic_DNA"/>
</dbReference>
<evidence type="ECO:0000313" key="2">
    <source>
        <dbReference type="Proteomes" id="UP001415857"/>
    </source>
</evidence>
<keyword evidence="2" id="KW-1185">Reference proteome</keyword>
<accession>A0AAP0NEK2</accession>
<dbReference type="Proteomes" id="UP001415857">
    <property type="component" value="Unassembled WGS sequence"/>
</dbReference>
<dbReference type="PANTHER" id="PTHR46250">
    <property type="entry name" value="MYB/SANT-LIKE DNA-BINDING DOMAIN PROTEIN-RELATED"/>
    <property type="match status" value="1"/>
</dbReference>
<proteinExistence type="predicted"/>